<gene>
    <name evidence="4" type="ORF">J0S82_006612</name>
</gene>
<evidence type="ECO:0000256" key="3">
    <source>
        <dbReference type="ARBA" id="ARBA00022840"/>
    </source>
</evidence>
<name>A0A8J6ACB6_GALPY</name>
<keyword evidence="5" id="KW-1185">Reference proteome</keyword>
<keyword evidence="3" id="KW-0067">ATP-binding</keyword>
<keyword evidence="2" id="KW-0547">Nucleotide-binding</keyword>
<dbReference type="SUPFAM" id="SSF53067">
    <property type="entry name" value="Actin-like ATPase domain"/>
    <property type="match status" value="2"/>
</dbReference>
<reference evidence="4" key="1">
    <citation type="journal article" date="2021" name="Evol. Appl.">
        <title>The genome of the Pyrenean desman and the effects of bottlenecks and inbreeding on the genomic landscape of an endangered species.</title>
        <authorList>
            <person name="Escoda L."/>
            <person name="Castresana J."/>
        </authorList>
    </citation>
    <scope>NUCLEOTIDE SEQUENCE</scope>
    <source>
        <strain evidence="4">IBE-C5619</strain>
    </source>
</reference>
<sequence>TTYLCVGIFQHGKVETMVNDQGNQTTPSNITFVDTKRLIVFYAKYLMEHQFDSAVVQFDMEHSRIMQTDPRSRYNIRERQMFLTTTVSTDFNDSKCQAANDAGTIFKVKHKKAISENKRAIHHACTACECDKKGLYFTTQTGTEVNSLYEGINFYISITCAQFEKSNTDLFDGTLDQL</sequence>
<dbReference type="GO" id="GO:0005524">
    <property type="term" value="F:ATP binding"/>
    <property type="evidence" value="ECO:0007669"/>
    <property type="project" value="UniProtKB-KW"/>
</dbReference>
<dbReference type="PANTHER" id="PTHR19375">
    <property type="entry name" value="HEAT SHOCK PROTEIN 70KDA"/>
    <property type="match status" value="1"/>
</dbReference>
<keyword evidence="4" id="KW-0346">Stress response</keyword>
<dbReference type="Gene3D" id="3.90.640.10">
    <property type="entry name" value="Actin, Chain A, domain 4"/>
    <property type="match status" value="1"/>
</dbReference>
<dbReference type="InterPro" id="IPR043129">
    <property type="entry name" value="ATPase_NBD"/>
</dbReference>
<dbReference type="GO" id="GO:0140662">
    <property type="term" value="F:ATP-dependent protein folding chaperone"/>
    <property type="evidence" value="ECO:0007669"/>
    <property type="project" value="InterPro"/>
</dbReference>
<feature type="non-terminal residue" evidence="4">
    <location>
        <position position="1"/>
    </location>
</feature>
<dbReference type="OrthoDB" id="6273871at2759"/>
<comment type="caution">
    <text evidence="4">The sequence shown here is derived from an EMBL/GenBank/DDBJ whole genome shotgun (WGS) entry which is preliminary data.</text>
</comment>
<dbReference type="InterPro" id="IPR013126">
    <property type="entry name" value="Hsp_70_fam"/>
</dbReference>
<evidence type="ECO:0000256" key="2">
    <source>
        <dbReference type="ARBA" id="ARBA00022741"/>
    </source>
</evidence>
<evidence type="ECO:0000313" key="5">
    <source>
        <dbReference type="Proteomes" id="UP000700334"/>
    </source>
</evidence>
<dbReference type="EMBL" id="JAGFMF010011683">
    <property type="protein sequence ID" value="KAG8516192.1"/>
    <property type="molecule type" value="Genomic_DNA"/>
</dbReference>
<protein>
    <submittedName>
        <fullName evidence="4">Heat shock cognate 71 kDa protein</fullName>
    </submittedName>
</protein>
<dbReference type="Proteomes" id="UP000700334">
    <property type="component" value="Unassembled WGS sequence"/>
</dbReference>
<organism evidence="4 5">
    <name type="scientific">Galemys pyrenaicus</name>
    <name type="common">Iberian desman</name>
    <name type="synonym">Pyrenean desman</name>
    <dbReference type="NCBI Taxonomy" id="202257"/>
    <lineage>
        <taxon>Eukaryota</taxon>
        <taxon>Metazoa</taxon>
        <taxon>Chordata</taxon>
        <taxon>Craniata</taxon>
        <taxon>Vertebrata</taxon>
        <taxon>Euteleostomi</taxon>
        <taxon>Mammalia</taxon>
        <taxon>Eutheria</taxon>
        <taxon>Laurasiatheria</taxon>
        <taxon>Eulipotyphla</taxon>
        <taxon>Talpidae</taxon>
        <taxon>Galemys</taxon>
    </lineage>
</organism>
<evidence type="ECO:0000256" key="1">
    <source>
        <dbReference type="ARBA" id="ARBA00007381"/>
    </source>
</evidence>
<evidence type="ECO:0000313" key="4">
    <source>
        <dbReference type="EMBL" id="KAG8516192.1"/>
    </source>
</evidence>
<dbReference type="AlphaFoldDB" id="A0A8J6ACB6"/>
<proteinExistence type="inferred from homology"/>
<dbReference type="Pfam" id="PF00012">
    <property type="entry name" value="HSP70"/>
    <property type="match status" value="1"/>
</dbReference>
<dbReference type="Gene3D" id="3.30.420.40">
    <property type="match status" value="1"/>
</dbReference>
<dbReference type="FunFam" id="3.30.420.40:FF:000028">
    <property type="entry name" value="heat shock 70 kDa protein-like"/>
    <property type="match status" value="1"/>
</dbReference>
<comment type="similarity">
    <text evidence="1">Belongs to the heat shock protein 70 family.</text>
</comment>
<accession>A0A8J6ACB6</accession>